<dbReference type="AlphaFoldDB" id="A0A2V4UKQ6"/>
<evidence type="ECO:0008006" key="3">
    <source>
        <dbReference type="Google" id="ProtNLM"/>
    </source>
</evidence>
<protein>
    <recommendedName>
        <fullName evidence="3">VRR-NUC domain-containing protein</fullName>
    </recommendedName>
</protein>
<proteinExistence type="predicted"/>
<name>A0A2V4UKQ6_9BURK</name>
<dbReference type="InterPro" id="IPR011856">
    <property type="entry name" value="tRNA_endonuc-like_dom_sf"/>
</dbReference>
<reference evidence="1 2" key="1">
    <citation type="submission" date="2018-06" db="EMBL/GenBank/DDBJ databases">
        <title>Genomic Encyclopedia of Type Strains, Phase IV (KMG-V): Genome sequencing to study the core and pangenomes of soil and plant-associated prokaryotes.</title>
        <authorList>
            <person name="Whitman W."/>
        </authorList>
    </citation>
    <scope>NUCLEOTIDE SEQUENCE [LARGE SCALE GENOMIC DNA]</scope>
    <source>
        <strain evidence="1 2">SRCL-318</strain>
    </source>
</reference>
<comment type="caution">
    <text evidence="1">The sequence shown here is derived from an EMBL/GenBank/DDBJ whole genome shotgun (WGS) entry which is preliminary data.</text>
</comment>
<dbReference type="RefSeq" id="WP_110855984.1">
    <property type="nucleotide sequence ID" value="NZ_QJSQ01000015.1"/>
</dbReference>
<gene>
    <name evidence="1" type="ORF">C7410_115189</name>
</gene>
<dbReference type="Proteomes" id="UP000247772">
    <property type="component" value="Unassembled WGS sequence"/>
</dbReference>
<accession>A0A2V4UKQ6</accession>
<dbReference type="GO" id="GO:0003676">
    <property type="term" value="F:nucleic acid binding"/>
    <property type="evidence" value="ECO:0007669"/>
    <property type="project" value="InterPro"/>
</dbReference>
<dbReference type="EMBL" id="QJSQ01000015">
    <property type="protein sequence ID" value="PYE21346.1"/>
    <property type="molecule type" value="Genomic_DNA"/>
</dbReference>
<evidence type="ECO:0000313" key="1">
    <source>
        <dbReference type="EMBL" id="PYE21346.1"/>
    </source>
</evidence>
<dbReference type="Gene3D" id="3.40.1350.10">
    <property type="match status" value="1"/>
</dbReference>
<sequence length="100" mass="11015">MSRWARRADANQMPIVQALRAAGCQVVPTHTVGQGFPDLVVKFGSRVMLLEIKDPAKPPSARKLTPAQAEFHEAWSGVIYVVETPEEAVRIATDSLFEAR</sequence>
<evidence type="ECO:0000313" key="2">
    <source>
        <dbReference type="Proteomes" id="UP000247772"/>
    </source>
</evidence>
<organism evidence="1 2">
    <name type="scientific">Paraburkholderia silvatlantica</name>
    <dbReference type="NCBI Taxonomy" id="321895"/>
    <lineage>
        <taxon>Bacteria</taxon>
        <taxon>Pseudomonadati</taxon>
        <taxon>Pseudomonadota</taxon>
        <taxon>Betaproteobacteria</taxon>
        <taxon>Burkholderiales</taxon>
        <taxon>Burkholderiaceae</taxon>
        <taxon>Paraburkholderia</taxon>
    </lineage>
</organism>
<dbReference type="OrthoDB" id="6064992at2"/>